<comment type="cofactor">
    <cofactor evidence="1 6">
        <name>pyridoxal 5'-phosphate</name>
        <dbReference type="ChEBI" id="CHEBI:597326"/>
    </cofactor>
</comment>
<dbReference type="SUPFAM" id="SSF53383">
    <property type="entry name" value="PLP-dependent transferases"/>
    <property type="match status" value="1"/>
</dbReference>
<sequence length="400" mass="44414">MSRSKLNARINRIEPSMTIGISAKAKDLCAAGLDVLSFSAGEPDFDTPDNIKIAAIKATVDGFTKYTAAGGINELRDAVVEKEKRRNGLDYKRENICISVGAKHALFNIAAVMLEEGDEIIIPAPYWVTYEAIAKYVGAKPVIIETKEENGFIPTHEDWEKAITPNTKMILINNPSNPTGATYEKSDLEFIAKLAEKHDLWIISDEIYEDIVFDGYNPVSIATLSDYAYERTLVVNGISKTYSMTGWRIGYTCGDSEVVAAMIKLQSQSTSNPTSIAQMAALEALRGPQDSVEKMRTKFEERRNFIVNALNSIDGITCFNPKGAFYVFPNISAFFGREYEGKKITGSMKFAELLLEHALIAVVPGIAFGDDRFMRFSFATSLENLKEGVERLKKFVEKIK</sequence>
<dbReference type="OrthoDB" id="9804474at2"/>
<evidence type="ECO:0000259" key="7">
    <source>
        <dbReference type="Pfam" id="PF00155"/>
    </source>
</evidence>
<gene>
    <name evidence="8" type="ordered locus">Hipma_1025</name>
</gene>
<dbReference type="STRING" id="760142.Hipma_1025"/>
<evidence type="ECO:0000313" key="9">
    <source>
        <dbReference type="Proteomes" id="UP000008139"/>
    </source>
</evidence>
<dbReference type="CDD" id="cd00609">
    <property type="entry name" value="AAT_like"/>
    <property type="match status" value="1"/>
</dbReference>
<dbReference type="Pfam" id="PF00155">
    <property type="entry name" value="Aminotran_1_2"/>
    <property type="match status" value="1"/>
</dbReference>
<keyword evidence="5" id="KW-0663">Pyridoxal phosphate</keyword>
<accession>F2LW57</accession>
<keyword evidence="3 6" id="KW-0032">Aminotransferase</keyword>
<evidence type="ECO:0000256" key="6">
    <source>
        <dbReference type="RuleBase" id="RU000481"/>
    </source>
</evidence>
<dbReference type="InterPro" id="IPR015421">
    <property type="entry name" value="PyrdxlP-dep_Trfase_major"/>
</dbReference>
<dbReference type="AlphaFoldDB" id="F2LW57"/>
<name>F2LW57_HIPMA</name>
<evidence type="ECO:0000313" key="8">
    <source>
        <dbReference type="EMBL" id="AEA33991.1"/>
    </source>
</evidence>
<dbReference type="GO" id="GO:0008483">
    <property type="term" value="F:transaminase activity"/>
    <property type="evidence" value="ECO:0007669"/>
    <property type="project" value="UniProtKB-KW"/>
</dbReference>
<dbReference type="GO" id="GO:0006520">
    <property type="term" value="P:amino acid metabolic process"/>
    <property type="evidence" value="ECO:0007669"/>
    <property type="project" value="InterPro"/>
</dbReference>
<dbReference type="PANTHER" id="PTHR46383:SF1">
    <property type="entry name" value="ASPARTATE AMINOTRANSFERASE"/>
    <property type="match status" value="1"/>
</dbReference>
<dbReference type="Proteomes" id="UP000008139">
    <property type="component" value="Chromosome"/>
</dbReference>
<keyword evidence="9" id="KW-1185">Reference proteome</keyword>
<dbReference type="RefSeq" id="WP_013682030.1">
    <property type="nucleotide sequence ID" value="NC_015318.1"/>
</dbReference>
<evidence type="ECO:0000256" key="1">
    <source>
        <dbReference type="ARBA" id="ARBA00001933"/>
    </source>
</evidence>
<keyword evidence="4 6" id="KW-0808">Transferase</keyword>
<dbReference type="PANTHER" id="PTHR46383">
    <property type="entry name" value="ASPARTATE AMINOTRANSFERASE"/>
    <property type="match status" value="1"/>
</dbReference>
<dbReference type="InterPro" id="IPR004839">
    <property type="entry name" value="Aminotransferase_I/II_large"/>
</dbReference>
<evidence type="ECO:0000256" key="2">
    <source>
        <dbReference type="ARBA" id="ARBA00007441"/>
    </source>
</evidence>
<dbReference type="InterPro" id="IPR004838">
    <property type="entry name" value="NHTrfase_class1_PyrdxlP-BS"/>
</dbReference>
<dbReference type="GO" id="GO:0030170">
    <property type="term" value="F:pyridoxal phosphate binding"/>
    <property type="evidence" value="ECO:0007669"/>
    <property type="project" value="InterPro"/>
</dbReference>
<dbReference type="KEGG" id="hmr:Hipma_1025"/>
<dbReference type="FunFam" id="3.40.640.10:FF:000033">
    <property type="entry name" value="Aspartate aminotransferase"/>
    <property type="match status" value="1"/>
</dbReference>
<dbReference type="InterPro" id="IPR015424">
    <property type="entry name" value="PyrdxlP-dep_Trfase"/>
</dbReference>
<dbReference type="PRINTS" id="PR00753">
    <property type="entry name" value="ACCSYNTHASE"/>
</dbReference>
<proteinExistence type="inferred from homology"/>
<reference evidence="8 9" key="1">
    <citation type="journal article" date="2011" name="Stand. Genomic Sci.">
        <title>Complete genome sequence of the thermophilic sulfur-reducer Hippea maritima type strain (MH(2)).</title>
        <authorList>
            <person name="Huntemann M."/>
            <person name="Lu M."/>
            <person name="Nolan M."/>
            <person name="Lapidus A."/>
            <person name="Lucas S."/>
            <person name="Hammon N."/>
            <person name="Deshpande S."/>
            <person name="Cheng J.F."/>
            <person name="Tapia R."/>
            <person name="Han C."/>
            <person name="Goodwin L."/>
            <person name="Pitluck S."/>
            <person name="Liolios K."/>
            <person name="Pagani I."/>
            <person name="Ivanova N."/>
            <person name="Ovchinikova G."/>
            <person name="Pati A."/>
            <person name="Chen A."/>
            <person name="Palaniappan K."/>
            <person name="Land M."/>
            <person name="Hauser L."/>
            <person name="Jeffries C.D."/>
            <person name="Detter J.C."/>
            <person name="Brambilla E.M."/>
            <person name="Rohde M."/>
            <person name="Spring S."/>
            <person name="Goker M."/>
            <person name="Woyke T."/>
            <person name="Bristow J."/>
            <person name="Eisen J.A."/>
            <person name="Markowitz V."/>
            <person name="Hugenholtz P."/>
            <person name="Kyrpides N.C."/>
            <person name="Klenk H.P."/>
            <person name="Mavromatis K."/>
        </authorList>
    </citation>
    <scope>NUCLEOTIDE SEQUENCE [LARGE SCALE GENOMIC DNA]</scope>
    <source>
        <strain evidence="9">ATCC 700847 / DSM 10411 / MH2</strain>
    </source>
</reference>
<dbReference type="Gene3D" id="3.90.1150.10">
    <property type="entry name" value="Aspartate Aminotransferase, domain 1"/>
    <property type="match status" value="1"/>
</dbReference>
<evidence type="ECO:0000256" key="4">
    <source>
        <dbReference type="ARBA" id="ARBA00022679"/>
    </source>
</evidence>
<evidence type="ECO:0000256" key="3">
    <source>
        <dbReference type="ARBA" id="ARBA00022576"/>
    </source>
</evidence>
<evidence type="ECO:0000256" key="5">
    <source>
        <dbReference type="ARBA" id="ARBA00022898"/>
    </source>
</evidence>
<dbReference type="EC" id="2.6.1.-" evidence="6"/>
<dbReference type="InterPro" id="IPR015422">
    <property type="entry name" value="PyrdxlP-dep_Trfase_small"/>
</dbReference>
<dbReference type="Gene3D" id="3.40.640.10">
    <property type="entry name" value="Type I PLP-dependent aspartate aminotransferase-like (Major domain)"/>
    <property type="match status" value="1"/>
</dbReference>
<dbReference type="PROSITE" id="PS00105">
    <property type="entry name" value="AA_TRANSFER_CLASS_1"/>
    <property type="match status" value="1"/>
</dbReference>
<reference evidence="9" key="2">
    <citation type="submission" date="2011-03" db="EMBL/GenBank/DDBJ databases">
        <title>The complete genome of Hippea maritima DSM 10411.</title>
        <authorList>
            <consortium name="US DOE Joint Genome Institute (JGI-PGF)"/>
            <person name="Lucas S."/>
            <person name="Copeland A."/>
            <person name="Lapidus A."/>
            <person name="Bruce D."/>
            <person name="Goodwin L."/>
            <person name="Pitluck S."/>
            <person name="Peters L."/>
            <person name="Kyrpides N."/>
            <person name="Mavromatis K."/>
            <person name="Pagani I."/>
            <person name="Ivanova N."/>
            <person name="Mikhailova N."/>
            <person name="Lu M."/>
            <person name="Detter J.C."/>
            <person name="Tapia R."/>
            <person name="Han C."/>
            <person name="Land M."/>
            <person name="Hauser L."/>
            <person name="Markowitz V."/>
            <person name="Cheng J.-F."/>
            <person name="Hugenholtz P."/>
            <person name="Woyke T."/>
            <person name="Wu D."/>
            <person name="Spring S."/>
            <person name="Schroeder M."/>
            <person name="Brambilla E."/>
            <person name="Klenk H.-P."/>
            <person name="Eisen J.A."/>
        </authorList>
    </citation>
    <scope>NUCLEOTIDE SEQUENCE [LARGE SCALE GENOMIC DNA]</scope>
    <source>
        <strain evidence="9">ATCC 700847 / DSM 10411 / MH2</strain>
    </source>
</reference>
<comment type="similarity">
    <text evidence="2 6">Belongs to the class-I pyridoxal-phosphate-dependent aminotransferase family.</text>
</comment>
<dbReference type="InterPro" id="IPR050596">
    <property type="entry name" value="AspAT/PAT-like"/>
</dbReference>
<dbReference type="EMBL" id="CP002606">
    <property type="protein sequence ID" value="AEA33991.1"/>
    <property type="molecule type" value="Genomic_DNA"/>
</dbReference>
<organism evidence="8 9">
    <name type="scientific">Hippea maritima (strain ATCC 700847 / DSM 10411 / MH2)</name>
    <dbReference type="NCBI Taxonomy" id="760142"/>
    <lineage>
        <taxon>Bacteria</taxon>
        <taxon>Pseudomonadati</taxon>
        <taxon>Campylobacterota</taxon>
        <taxon>Desulfurellia</taxon>
        <taxon>Desulfurellales</taxon>
        <taxon>Hippeaceae</taxon>
        <taxon>Hippea</taxon>
    </lineage>
</organism>
<feature type="domain" description="Aminotransferase class I/classII large" evidence="7">
    <location>
        <begin position="34"/>
        <end position="392"/>
    </location>
</feature>
<dbReference type="eggNOG" id="COG0436">
    <property type="taxonomic scope" value="Bacteria"/>
</dbReference>
<protein>
    <recommendedName>
        <fullName evidence="6">Aminotransferase</fullName>
        <ecNumber evidence="6">2.6.1.-</ecNumber>
    </recommendedName>
</protein>
<dbReference type="HOGENOM" id="CLU_017584_4_3_7"/>
<dbReference type="InParanoid" id="F2LW57"/>